<protein>
    <recommendedName>
        <fullName evidence="1">Ubiquitin-like domain-containing protein</fullName>
    </recommendedName>
</protein>
<dbReference type="Pfam" id="PF00240">
    <property type="entry name" value="ubiquitin"/>
    <property type="match status" value="1"/>
</dbReference>
<proteinExistence type="predicted"/>
<name>A0A152A8C6_TIELA</name>
<sequence length="177" mass="20364">MDPNEIKDIKLYIQTDCKYYSDLTVKNNITFDSFMENHIKPLLVSRGFKELDYVPFKDDTRILDTHKTLQELSIIDNDHLNFLPNRYNLSGLEPTSHVFIKLHNDNQEPIKIDCAVGHTVNYIIKKFSEITQIPTNNIRLVFAGKILDPYRTLSNSAIQKGTTITCFNPNAVTTNSQ</sequence>
<dbReference type="Gene3D" id="3.10.20.90">
    <property type="entry name" value="Phosphatidylinositol 3-kinase Catalytic Subunit, Chain A, domain 1"/>
    <property type="match status" value="1"/>
</dbReference>
<reference evidence="2 3" key="1">
    <citation type="submission" date="2015-12" db="EMBL/GenBank/DDBJ databases">
        <title>Dictyostelia acquired genes for synthesis and detection of signals that induce cell-type specialization by lateral gene transfer from prokaryotes.</title>
        <authorList>
            <person name="Gloeckner G."/>
            <person name="Schaap P."/>
        </authorList>
    </citation>
    <scope>NUCLEOTIDE SEQUENCE [LARGE SCALE GENOMIC DNA]</scope>
    <source>
        <strain evidence="2 3">TK</strain>
    </source>
</reference>
<dbReference type="OMA" id="MENHIKP"/>
<dbReference type="Proteomes" id="UP000076078">
    <property type="component" value="Unassembled WGS sequence"/>
</dbReference>
<dbReference type="AlphaFoldDB" id="A0A152A8C6"/>
<feature type="domain" description="Ubiquitin-like" evidence="1">
    <location>
        <begin position="96"/>
        <end position="164"/>
    </location>
</feature>
<dbReference type="EMBL" id="LODT01000004">
    <property type="protein sequence ID" value="KYR02466.1"/>
    <property type="molecule type" value="Genomic_DNA"/>
</dbReference>
<organism evidence="2 3">
    <name type="scientific">Tieghemostelium lacteum</name>
    <name type="common">Slime mold</name>
    <name type="synonym">Dictyostelium lacteum</name>
    <dbReference type="NCBI Taxonomy" id="361077"/>
    <lineage>
        <taxon>Eukaryota</taxon>
        <taxon>Amoebozoa</taxon>
        <taxon>Evosea</taxon>
        <taxon>Eumycetozoa</taxon>
        <taxon>Dictyostelia</taxon>
        <taxon>Dictyosteliales</taxon>
        <taxon>Raperosteliaceae</taxon>
        <taxon>Tieghemostelium</taxon>
    </lineage>
</organism>
<dbReference type="InterPro" id="IPR000626">
    <property type="entry name" value="Ubiquitin-like_dom"/>
</dbReference>
<dbReference type="OrthoDB" id="23562at2759"/>
<comment type="caution">
    <text evidence="2">The sequence shown here is derived from an EMBL/GenBank/DDBJ whole genome shotgun (WGS) entry which is preliminary data.</text>
</comment>
<evidence type="ECO:0000313" key="3">
    <source>
        <dbReference type="Proteomes" id="UP000076078"/>
    </source>
</evidence>
<gene>
    <name evidence="2" type="ORF">DLAC_01307</name>
</gene>
<keyword evidence="3" id="KW-1185">Reference proteome</keyword>
<accession>A0A152A8C6</accession>
<evidence type="ECO:0000259" key="1">
    <source>
        <dbReference type="PROSITE" id="PS50053"/>
    </source>
</evidence>
<dbReference type="CDD" id="cd17039">
    <property type="entry name" value="Ubl_ubiquitin_like"/>
    <property type="match status" value="1"/>
</dbReference>
<dbReference type="SUPFAM" id="SSF54236">
    <property type="entry name" value="Ubiquitin-like"/>
    <property type="match status" value="1"/>
</dbReference>
<dbReference type="PROSITE" id="PS50053">
    <property type="entry name" value="UBIQUITIN_2"/>
    <property type="match status" value="1"/>
</dbReference>
<evidence type="ECO:0000313" key="2">
    <source>
        <dbReference type="EMBL" id="KYR02466.1"/>
    </source>
</evidence>
<dbReference type="InParanoid" id="A0A152A8C6"/>
<dbReference type="InterPro" id="IPR029071">
    <property type="entry name" value="Ubiquitin-like_domsf"/>
</dbReference>